<evidence type="ECO:0000256" key="6">
    <source>
        <dbReference type="SAM" id="MobiDB-lite"/>
    </source>
</evidence>
<dbReference type="PROSITE" id="PS00383">
    <property type="entry name" value="TYR_PHOSPHATASE_1"/>
    <property type="match status" value="1"/>
</dbReference>
<dbReference type="OrthoDB" id="2017893at2759"/>
<dbReference type="GO" id="GO:0004725">
    <property type="term" value="F:protein tyrosine phosphatase activity"/>
    <property type="evidence" value="ECO:0007669"/>
    <property type="project" value="UniProtKB-EC"/>
</dbReference>
<organism evidence="9 10">
    <name type="scientific">Penicillium alfredii</name>
    <dbReference type="NCBI Taxonomy" id="1506179"/>
    <lineage>
        <taxon>Eukaryota</taxon>
        <taxon>Fungi</taxon>
        <taxon>Dikarya</taxon>
        <taxon>Ascomycota</taxon>
        <taxon>Pezizomycotina</taxon>
        <taxon>Eurotiomycetes</taxon>
        <taxon>Eurotiomycetidae</taxon>
        <taxon>Eurotiales</taxon>
        <taxon>Aspergillaceae</taxon>
        <taxon>Penicillium</taxon>
    </lineage>
</organism>
<evidence type="ECO:0000259" key="7">
    <source>
        <dbReference type="PROSITE" id="PS50054"/>
    </source>
</evidence>
<dbReference type="FunFam" id="3.90.190.10:FF:000104">
    <property type="entry name" value="Dual specificity phosphatase, putative"/>
    <property type="match status" value="1"/>
</dbReference>
<accession>A0A9W9JTV9</accession>
<dbReference type="PANTHER" id="PTHR45848:SF4">
    <property type="entry name" value="DUAL SPECIFICITY PROTEIN PHOSPHATASE 12"/>
    <property type="match status" value="1"/>
</dbReference>
<dbReference type="InterPro" id="IPR016130">
    <property type="entry name" value="Tyr_Pase_AS"/>
</dbReference>
<dbReference type="InterPro" id="IPR029021">
    <property type="entry name" value="Prot-tyrosine_phosphatase-like"/>
</dbReference>
<evidence type="ECO:0000256" key="3">
    <source>
        <dbReference type="ARBA" id="ARBA00022801"/>
    </source>
</evidence>
<reference evidence="9" key="2">
    <citation type="journal article" date="2023" name="IMA Fungus">
        <title>Comparative genomic study of the Penicillium genus elucidates a diverse pangenome and 15 lateral gene transfer events.</title>
        <authorList>
            <person name="Petersen C."/>
            <person name="Sorensen T."/>
            <person name="Nielsen M.R."/>
            <person name="Sondergaard T.E."/>
            <person name="Sorensen J.L."/>
            <person name="Fitzpatrick D.A."/>
            <person name="Frisvad J.C."/>
            <person name="Nielsen K.L."/>
        </authorList>
    </citation>
    <scope>NUCLEOTIDE SEQUENCE</scope>
    <source>
        <strain evidence="9">IBT 34128</strain>
    </source>
</reference>
<evidence type="ECO:0000313" key="9">
    <source>
        <dbReference type="EMBL" id="KAJ5081583.1"/>
    </source>
</evidence>
<dbReference type="InterPro" id="IPR000340">
    <property type="entry name" value="Dual-sp_phosphatase_cat-dom"/>
</dbReference>
<dbReference type="AlphaFoldDB" id="A0A9W9JTV9"/>
<dbReference type="EMBL" id="JAPMSZ010000012">
    <property type="protein sequence ID" value="KAJ5081583.1"/>
    <property type="molecule type" value="Genomic_DNA"/>
</dbReference>
<evidence type="ECO:0000256" key="4">
    <source>
        <dbReference type="ARBA" id="ARBA00022912"/>
    </source>
</evidence>
<name>A0A9W9JTV9_9EURO</name>
<dbReference type="Proteomes" id="UP001141434">
    <property type="component" value="Unassembled WGS sequence"/>
</dbReference>
<proteinExistence type="inferred from homology"/>
<dbReference type="GO" id="GO:0005634">
    <property type="term" value="C:nucleus"/>
    <property type="evidence" value="ECO:0007669"/>
    <property type="project" value="TreeGrafter"/>
</dbReference>
<reference evidence="9" key="1">
    <citation type="submission" date="2022-11" db="EMBL/GenBank/DDBJ databases">
        <authorList>
            <person name="Petersen C."/>
        </authorList>
    </citation>
    <scope>NUCLEOTIDE SEQUENCE</scope>
    <source>
        <strain evidence="9">IBT 34128</strain>
    </source>
</reference>
<keyword evidence="4" id="KW-0904">Protein phosphatase</keyword>
<evidence type="ECO:0000256" key="2">
    <source>
        <dbReference type="ARBA" id="ARBA00013064"/>
    </source>
</evidence>
<feature type="domain" description="Tyrosine specific protein phosphatases" evidence="8">
    <location>
        <begin position="66"/>
        <end position="126"/>
    </location>
</feature>
<protein>
    <recommendedName>
        <fullName evidence="2">protein-tyrosine-phosphatase</fullName>
        <ecNumber evidence="2">3.1.3.48</ecNumber>
    </recommendedName>
</protein>
<feature type="compositionally biased region" description="Basic and acidic residues" evidence="6">
    <location>
        <begin position="253"/>
        <end position="269"/>
    </location>
</feature>
<keyword evidence="3" id="KW-0378">Hydrolase</keyword>
<dbReference type="SMART" id="SM00195">
    <property type="entry name" value="DSPc"/>
    <property type="match status" value="1"/>
</dbReference>
<feature type="region of interest" description="Disordered" evidence="6">
    <location>
        <begin position="249"/>
        <end position="272"/>
    </location>
</feature>
<dbReference type="Pfam" id="PF00782">
    <property type="entry name" value="DSPc"/>
    <property type="match status" value="1"/>
</dbReference>
<comment type="similarity">
    <text evidence="1">Belongs to the protein-tyrosine phosphatase family. Non-receptor class dual specificity subfamily.</text>
</comment>
<dbReference type="GeneID" id="81399541"/>
<dbReference type="SUPFAM" id="SSF52799">
    <property type="entry name" value="(Phosphotyrosine protein) phosphatases II"/>
    <property type="match status" value="1"/>
</dbReference>
<sequence length="354" mass="39022">MAMNRIEGHNIYIGGIFCLKNKAALARANITHVLSVLRLNQTEETFGPYQHHCIEVDDVDDENLLEHFPAAINFIQSGLDAGGGALVHCAMGKSRSATICIAYLLHQQPKALTPQSALASLKECRPMCEPNDGFIEQLSVYHEMGCPDDVTEHPLYQRWLYRREVEESVACGRAPEMKSVRFEDEQPLRPQEDSGRTVEVKCRKCRRKLASTKFIIYHEKKQPSAKVKANLECAHIFLHPLTWMRPSLFPSEEGSKMEADSSHSGHPDDAPLSGRLTCPNTTCGANIGKFAWQGMQCSCGSWVVPAIGLAKARVDVTNRVNLARGPGNLPPALGIRLPPGMRDANESGAGRGNL</sequence>
<dbReference type="CDD" id="cd14518">
    <property type="entry name" value="DSP_fungal_YVH1"/>
    <property type="match status" value="1"/>
</dbReference>
<comment type="caution">
    <text evidence="9">The sequence shown here is derived from an EMBL/GenBank/DDBJ whole genome shotgun (WGS) entry which is preliminary data.</text>
</comment>
<feature type="domain" description="Tyrosine-protein phosphatase" evidence="7">
    <location>
        <begin position="2"/>
        <end position="147"/>
    </location>
</feature>
<dbReference type="InterPro" id="IPR000387">
    <property type="entry name" value="Tyr_Pase_dom"/>
</dbReference>
<dbReference type="PANTHER" id="PTHR45848">
    <property type="entry name" value="DUAL SPECIFICITY PROTEIN PHOSPHATASE 12 FAMILY MEMBER"/>
    <property type="match status" value="1"/>
</dbReference>
<dbReference type="PROSITE" id="PS50056">
    <property type="entry name" value="TYR_PHOSPHATASE_2"/>
    <property type="match status" value="1"/>
</dbReference>
<evidence type="ECO:0000259" key="8">
    <source>
        <dbReference type="PROSITE" id="PS50056"/>
    </source>
</evidence>
<dbReference type="PROSITE" id="PS50054">
    <property type="entry name" value="TYR_PHOSPHATASE_DUAL"/>
    <property type="match status" value="1"/>
</dbReference>
<gene>
    <name evidence="9" type="ORF">NUU61_009847</name>
</gene>
<feature type="active site" description="Phosphocysteine intermediate" evidence="5">
    <location>
        <position position="89"/>
    </location>
</feature>
<dbReference type="PIRSF" id="PIRSF000941">
    <property type="entry name" value="DUSP12"/>
    <property type="match status" value="1"/>
</dbReference>
<dbReference type="EC" id="3.1.3.48" evidence="2"/>
<dbReference type="InterPro" id="IPR016278">
    <property type="entry name" value="DUSP12"/>
</dbReference>
<evidence type="ECO:0000313" key="10">
    <source>
        <dbReference type="Proteomes" id="UP001141434"/>
    </source>
</evidence>
<dbReference type="GO" id="GO:0008138">
    <property type="term" value="F:protein tyrosine/serine/threonine phosphatase activity"/>
    <property type="evidence" value="ECO:0007669"/>
    <property type="project" value="InterPro"/>
</dbReference>
<evidence type="ECO:0000256" key="1">
    <source>
        <dbReference type="ARBA" id="ARBA00008601"/>
    </source>
</evidence>
<dbReference type="InterPro" id="IPR020422">
    <property type="entry name" value="TYR_PHOSPHATASE_DUAL_dom"/>
</dbReference>
<keyword evidence="10" id="KW-1185">Reference proteome</keyword>
<evidence type="ECO:0000256" key="5">
    <source>
        <dbReference type="PIRSR" id="PIRSR000941-50"/>
    </source>
</evidence>
<dbReference type="Gene3D" id="3.90.190.10">
    <property type="entry name" value="Protein tyrosine phosphatase superfamily"/>
    <property type="match status" value="1"/>
</dbReference>
<dbReference type="RefSeq" id="XP_056506870.1">
    <property type="nucleotide sequence ID" value="XM_056660372.1"/>
</dbReference>